<keyword evidence="3 5" id="KW-0238">DNA-binding</keyword>
<dbReference type="InterPro" id="IPR029058">
    <property type="entry name" value="AB_hydrolase_fold"/>
</dbReference>
<dbReference type="PANTHER" id="PTHR35807:SF1">
    <property type="entry name" value="TRANSCRIPTIONAL REGULATOR REDD"/>
    <property type="match status" value="1"/>
</dbReference>
<dbReference type="Pfam" id="PF12146">
    <property type="entry name" value="Hydrolase_4"/>
    <property type="match status" value="1"/>
</dbReference>
<dbReference type="SMART" id="SM00862">
    <property type="entry name" value="Trans_reg_C"/>
    <property type="match status" value="1"/>
</dbReference>
<dbReference type="InterPro" id="IPR011990">
    <property type="entry name" value="TPR-like_helical_dom_sf"/>
</dbReference>
<comment type="similarity">
    <text evidence="1">Belongs to the AfsR/DnrI/RedD regulatory family.</text>
</comment>
<dbReference type="AlphaFoldDB" id="A0A2T0KDF7"/>
<dbReference type="SUPFAM" id="SSF48452">
    <property type="entry name" value="TPR-like"/>
    <property type="match status" value="1"/>
</dbReference>
<keyword evidence="2" id="KW-0805">Transcription regulation</keyword>
<keyword evidence="8" id="KW-1185">Reference proteome</keyword>
<dbReference type="Gene3D" id="1.10.10.10">
    <property type="entry name" value="Winged helix-like DNA-binding domain superfamily/Winged helix DNA-binding domain"/>
    <property type="match status" value="1"/>
</dbReference>
<evidence type="ECO:0000313" key="7">
    <source>
        <dbReference type="EMBL" id="PRX21333.1"/>
    </source>
</evidence>
<dbReference type="GO" id="GO:0006355">
    <property type="term" value="P:regulation of DNA-templated transcription"/>
    <property type="evidence" value="ECO:0007669"/>
    <property type="project" value="InterPro"/>
</dbReference>
<dbReference type="Gene3D" id="3.40.50.1820">
    <property type="entry name" value="alpha/beta hydrolase"/>
    <property type="match status" value="1"/>
</dbReference>
<dbReference type="InterPro" id="IPR036388">
    <property type="entry name" value="WH-like_DNA-bd_sf"/>
</dbReference>
<dbReference type="PANTHER" id="PTHR35807">
    <property type="entry name" value="TRANSCRIPTIONAL REGULATOR REDD-RELATED"/>
    <property type="match status" value="1"/>
</dbReference>
<dbReference type="InterPro" id="IPR022742">
    <property type="entry name" value="Hydrolase_4"/>
</dbReference>
<dbReference type="InterPro" id="IPR016032">
    <property type="entry name" value="Sig_transdc_resp-reg_C-effctor"/>
</dbReference>
<gene>
    <name evidence="7" type="ORF">CLV67_106110</name>
</gene>
<protein>
    <submittedName>
        <fullName evidence="7">DNA-binding SARP family transcriptional activator</fullName>
    </submittedName>
</protein>
<keyword evidence="4" id="KW-0804">Transcription</keyword>
<dbReference type="GO" id="GO:0003677">
    <property type="term" value="F:DNA binding"/>
    <property type="evidence" value="ECO:0007669"/>
    <property type="project" value="UniProtKB-UniRule"/>
</dbReference>
<sequence length="522" mass="55968">MRFRVLGAVRAYDEQGAPVALGDRRRALLAVFLARAGRIVPADRLADLLWGDDAPADPAGALHSQISRLRRTLPGITIDTVPPGYVLRIDPDEIDAGRFDRLVALAREGDAADLLGEALGLWAGPAYAGFADSEVARLEAIRLEEARLHATEAWHRALLAADRPRLAELEAFVAGHPLREQARDIFMRTLYALGRQADALETYREYADRLADELGLEPSAAIRDTRLLILRHDLPGPPPAVTPAPLSALAARYLTAPGGRTIATATLGEGPPLVALPGWVSSIDVIASGRDPRSSLLQRLVAHVRLTVYDRYGTGLSRGPVDDFGLEAAVGELRAVVDRIGGPVHLLAMSEAGPIAVALAAAHPELVCGLVFFGTFADGPGTFLRPDLNAALVTMVRTHWGMGAKLFADLYRPDATDDAARHLAEVLRDSADRDVAAEYLAETYVADVSALLAEVRAPALILHYRGDRVIPFAGGRQLAAGLKDARLVPLDGRYHLPDAADLDRLTDVIVGFLRENGSPDGS</sequence>
<dbReference type="EMBL" id="PVMZ01000006">
    <property type="protein sequence ID" value="PRX21333.1"/>
    <property type="molecule type" value="Genomic_DNA"/>
</dbReference>
<dbReference type="InterPro" id="IPR005158">
    <property type="entry name" value="BTAD"/>
</dbReference>
<dbReference type="RefSeq" id="WP_106319341.1">
    <property type="nucleotide sequence ID" value="NZ_BOMO01000002.1"/>
</dbReference>
<feature type="domain" description="OmpR/PhoB-type" evidence="6">
    <location>
        <begin position="1"/>
        <end position="89"/>
    </location>
</feature>
<dbReference type="Gene3D" id="1.25.40.10">
    <property type="entry name" value="Tetratricopeptide repeat domain"/>
    <property type="match status" value="1"/>
</dbReference>
<dbReference type="GO" id="GO:0000160">
    <property type="term" value="P:phosphorelay signal transduction system"/>
    <property type="evidence" value="ECO:0007669"/>
    <property type="project" value="InterPro"/>
</dbReference>
<dbReference type="Proteomes" id="UP000239415">
    <property type="component" value="Unassembled WGS sequence"/>
</dbReference>
<evidence type="ECO:0000256" key="2">
    <source>
        <dbReference type="ARBA" id="ARBA00023015"/>
    </source>
</evidence>
<dbReference type="SMART" id="SM01043">
    <property type="entry name" value="BTAD"/>
    <property type="match status" value="1"/>
</dbReference>
<evidence type="ECO:0000256" key="3">
    <source>
        <dbReference type="ARBA" id="ARBA00023125"/>
    </source>
</evidence>
<dbReference type="SUPFAM" id="SSF46894">
    <property type="entry name" value="C-terminal effector domain of the bipartite response regulators"/>
    <property type="match status" value="1"/>
</dbReference>
<comment type="caution">
    <text evidence="7">The sequence shown here is derived from an EMBL/GenBank/DDBJ whole genome shotgun (WGS) entry which is preliminary data.</text>
</comment>
<evidence type="ECO:0000256" key="1">
    <source>
        <dbReference type="ARBA" id="ARBA00005820"/>
    </source>
</evidence>
<dbReference type="InterPro" id="IPR051677">
    <property type="entry name" value="AfsR-DnrI-RedD_regulator"/>
</dbReference>
<reference evidence="7 8" key="1">
    <citation type="submission" date="2018-03" db="EMBL/GenBank/DDBJ databases">
        <title>Genomic Encyclopedia of Archaeal and Bacterial Type Strains, Phase II (KMG-II): from individual species to whole genera.</title>
        <authorList>
            <person name="Goeker M."/>
        </authorList>
    </citation>
    <scope>NUCLEOTIDE SEQUENCE [LARGE SCALE GENOMIC DNA]</scope>
    <source>
        <strain evidence="7 8">DSM 43146</strain>
    </source>
</reference>
<feature type="DNA-binding region" description="OmpR/PhoB-type" evidence="5">
    <location>
        <begin position="1"/>
        <end position="89"/>
    </location>
</feature>
<evidence type="ECO:0000256" key="5">
    <source>
        <dbReference type="PROSITE-ProRule" id="PRU01091"/>
    </source>
</evidence>
<dbReference type="SUPFAM" id="SSF53474">
    <property type="entry name" value="alpha/beta-Hydrolases"/>
    <property type="match status" value="1"/>
</dbReference>
<organism evidence="7 8">
    <name type="scientific">Actinoplanes italicus</name>
    <dbReference type="NCBI Taxonomy" id="113567"/>
    <lineage>
        <taxon>Bacteria</taxon>
        <taxon>Bacillati</taxon>
        <taxon>Actinomycetota</taxon>
        <taxon>Actinomycetes</taxon>
        <taxon>Micromonosporales</taxon>
        <taxon>Micromonosporaceae</taxon>
        <taxon>Actinoplanes</taxon>
    </lineage>
</organism>
<name>A0A2T0KDF7_9ACTN</name>
<dbReference type="InterPro" id="IPR001867">
    <property type="entry name" value="OmpR/PhoB-type_DNA-bd"/>
</dbReference>
<evidence type="ECO:0000313" key="8">
    <source>
        <dbReference type="Proteomes" id="UP000239415"/>
    </source>
</evidence>
<evidence type="ECO:0000256" key="4">
    <source>
        <dbReference type="ARBA" id="ARBA00023163"/>
    </source>
</evidence>
<dbReference type="Pfam" id="PF00486">
    <property type="entry name" value="Trans_reg_C"/>
    <property type="match status" value="1"/>
</dbReference>
<proteinExistence type="inferred from homology"/>
<dbReference type="CDD" id="cd15831">
    <property type="entry name" value="BTAD"/>
    <property type="match status" value="1"/>
</dbReference>
<dbReference type="OrthoDB" id="27092at2"/>
<dbReference type="CDD" id="cd00383">
    <property type="entry name" value="trans_reg_C"/>
    <property type="match status" value="1"/>
</dbReference>
<dbReference type="PROSITE" id="PS51755">
    <property type="entry name" value="OMPR_PHOB"/>
    <property type="match status" value="1"/>
</dbReference>
<dbReference type="Pfam" id="PF03704">
    <property type="entry name" value="BTAD"/>
    <property type="match status" value="1"/>
</dbReference>
<evidence type="ECO:0000259" key="6">
    <source>
        <dbReference type="PROSITE" id="PS51755"/>
    </source>
</evidence>
<accession>A0A2T0KDF7</accession>